<dbReference type="Pfam" id="PF10536">
    <property type="entry name" value="PMD"/>
    <property type="match status" value="1"/>
</dbReference>
<organism evidence="7 8">
    <name type="scientific">Coffea canephora</name>
    <name type="common">Robusta coffee</name>
    <dbReference type="NCBI Taxonomy" id="49390"/>
    <lineage>
        <taxon>Eukaryota</taxon>
        <taxon>Viridiplantae</taxon>
        <taxon>Streptophyta</taxon>
        <taxon>Embryophyta</taxon>
        <taxon>Tracheophyta</taxon>
        <taxon>Spermatophyta</taxon>
        <taxon>Magnoliopsida</taxon>
        <taxon>eudicotyledons</taxon>
        <taxon>Gunneridae</taxon>
        <taxon>Pentapetalae</taxon>
        <taxon>asterids</taxon>
        <taxon>lamiids</taxon>
        <taxon>Gentianales</taxon>
        <taxon>Rubiaceae</taxon>
        <taxon>Ixoroideae</taxon>
        <taxon>Gardenieae complex</taxon>
        <taxon>Bertiereae - Coffeeae clade</taxon>
        <taxon>Coffeeae</taxon>
        <taxon>Coffea</taxon>
    </lineage>
</organism>
<keyword evidence="1" id="KW-0479">Metal-binding</keyword>
<gene>
    <name evidence="7" type="ORF">GSCOC_T00011161001</name>
</gene>
<proteinExistence type="predicted"/>
<dbReference type="GO" id="GO:0008270">
    <property type="term" value="F:zinc ion binding"/>
    <property type="evidence" value="ECO:0007669"/>
    <property type="project" value="UniProtKB-KW"/>
</dbReference>
<dbReference type="InterPro" id="IPR006564">
    <property type="entry name" value="Znf_PMZ"/>
</dbReference>
<dbReference type="STRING" id="49390.A0A068V9F5"/>
<dbReference type="Gramene" id="CDP17139">
    <property type="protein sequence ID" value="CDP17139"/>
    <property type="gene ID" value="GSCOC_T00011161001"/>
</dbReference>
<evidence type="ECO:0000259" key="6">
    <source>
        <dbReference type="PROSITE" id="PS50966"/>
    </source>
</evidence>
<dbReference type="Proteomes" id="UP000295252">
    <property type="component" value="Chromosome IX"/>
</dbReference>
<dbReference type="OrthoDB" id="1747431at2759"/>
<evidence type="ECO:0000313" key="7">
    <source>
        <dbReference type="EMBL" id="CDP17139.1"/>
    </source>
</evidence>
<keyword evidence="2 4" id="KW-0863">Zinc-finger</keyword>
<dbReference type="InterPro" id="IPR001878">
    <property type="entry name" value="Znf_CCHC"/>
</dbReference>
<dbReference type="AlphaFoldDB" id="A0A068V9F5"/>
<keyword evidence="3" id="KW-0862">Zinc</keyword>
<dbReference type="InterPro" id="IPR044824">
    <property type="entry name" value="MAIN-like"/>
</dbReference>
<evidence type="ECO:0000256" key="3">
    <source>
        <dbReference type="ARBA" id="ARBA00022833"/>
    </source>
</evidence>
<name>A0A068V9F5_COFCA</name>
<evidence type="ECO:0000256" key="2">
    <source>
        <dbReference type="ARBA" id="ARBA00022771"/>
    </source>
</evidence>
<evidence type="ECO:0000259" key="5">
    <source>
        <dbReference type="PROSITE" id="PS50158"/>
    </source>
</evidence>
<dbReference type="Gene3D" id="4.10.60.10">
    <property type="entry name" value="Zinc finger, CCHC-type"/>
    <property type="match status" value="1"/>
</dbReference>
<evidence type="ECO:0000313" key="8">
    <source>
        <dbReference type="Proteomes" id="UP000295252"/>
    </source>
</evidence>
<dbReference type="Pfam" id="PF04434">
    <property type="entry name" value="SWIM"/>
    <property type="match status" value="1"/>
</dbReference>
<dbReference type="OMA" id="KHTIRIW"/>
<evidence type="ECO:0000256" key="4">
    <source>
        <dbReference type="PROSITE-ProRule" id="PRU00047"/>
    </source>
</evidence>
<dbReference type="SUPFAM" id="SSF57756">
    <property type="entry name" value="Retrovirus zinc finger-like domains"/>
    <property type="match status" value="1"/>
</dbReference>
<dbReference type="PROSITE" id="PS50158">
    <property type="entry name" value="ZF_CCHC"/>
    <property type="match status" value="1"/>
</dbReference>
<dbReference type="GO" id="GO:0010073">
    <property type="term" value="P:meristem maintenance"/>
    <property type="evidence" value="ECO:0007669"/>
    <property type="project" value="InterPro"/>
</dbReference>
<dbReference type="InterPro" id="IPR019557">
    <property type="entry name" value="AminoTfrase-like_pln_mobile"/>
</dbReference>
<evidence type="ECO:0000256" key="1">
    <source>
        <dbReference type="ARBA" id="ARBA00022723"/>
    </source>
</evidence>
<dbReference type="InterPro" id="IPR036875">
    <property type="entry name" value="Znf_CCHC_sf"/>
</dbReference>
<dbReference type="GO" id="GO:0003676">
    <property type="term" value="F:nucleic acid binding"/>
    <property type="evidence" value="ECO:0007669"/>
    <property type="project" value="InterPro"/>
</dbReference>
<dbReference type="EMBL" id="HG739229">
    <property type="protein sequence ID" value="CDP17139.1"/>
    <property type="molecule type" value="Genomic_DNA"/>
</dbReference>
<accession>A0A068V9F5</accession>
<feature type="domain" description="CCHC-type" evidence="5">
    <location>
        <begin position="135"/>
        <end position="152"/>
    </location>
</feature>
<evidence type="ECO:0008006" key="9">
    <source>
        <dbReference type="Google" id="ProtNLM"/>
    </source>
</evidence>
<dbReference type="PANTHER" id="PTHR46033">
    <property type="entry name" value="PROTEIN MAIN-LIKE 2"/>
    <property type="match status" value="1"/>
</dbReference>
<feature type="domain" description="SWIM-type" evidence="6">
    <location>
        <begin position="30"/>
        <end position="62"/>
    </location>
</feature>
<keyword evidence="8" id="KW-1185">Reference proteome</keyword>
<protein>
    <recommendedName>
        <fullName evidence="9">SWIM-type domain-containing protein</fullName>
    </recommendedName>
</protein>
<dbReference type="PROSITE" id="PS50966">
    <property type="entry name" value="ZF_SWIM"/>
    <property type="match status" value="1"/>
</dbReference>
<reference evidence="8" key="1">
    <citation type="journal article" date="2014" name="Science">
        <title>The coffee genome provides insight into the convergent evolution of caffeine biosynthesis.</title>
        <authorList>
            <person name="Denoeud F."/>
            <person name="Carretero-Paulet L."/>
            <person name="Dereeper A."/>
            <person name="Droc G."/>
            <person name="Guyot R."/>
            <person name="Pietrella M."/>
            <person name="Zheng C."/>
            <person name="Alberti A."/>
            <person name="Anthony F."/>
            <person name="Aprea G."/>
            <person name="Aury J.M."/>
            <person name="Bento P."/>
            <person name="Bernard M."/>
            <person name="Bocs S."/>
            <person name="Campa C."/>
            <person name="Cenci A."/>
            <person name="Combes M.C."/>
            <person name="Crouzillat D."/>
            <person name="Da Silva C."/>
            <person name="Daddiego L."/>
            <person name="De Bellis F."/>
            <person name="Dussert S."/>
            <person name="Garsmeur O."/>
            <person name="Gayraud T."/>
            <person name="Guignon V."/>
            <person name="Jahn K."/>
            <person name="Jamilloux V."/>
            <person name="Joet T."/>
            <person name="Labadie K."/>
            <person name="Lan T."/>
            <person name="Leclercq J."/>
            <person name="Lepelley M."/>
            <person name="Leroy T."/>
            <person name="Li L.T."/>
            <person name="Librado P."/>
            <person name="Lopez L."/>
            <person name="Munoz A."/>
            <person name="Noel B."/>
            <person name="Pallavicini A."/>
            <person name="Perrotta G."/>
            <person name="Poncet V."/>
            <person name="Pot D."/>
            <person name="Priyono X."/>
            <person name="Rigoreau M."/>
            <person name="Rouard M."/>
            <person name="Rozas J."/>
            <person name="Tranchant-Dubreuil C."/>
            <person name="VanBuren R."/>
            <person name="Zhang Q."/>
            <person name="Andrade A.C."/>
            <person name="Argout X."/>
            <person name="Bertrand B."/>
            <person name="de Kochko A."/>
            <person name="Graziosi G."/>
            <person name="Henry R.J."/>
            <person name="Jayarama X."/>
            <person name="Ming R."/>
            <person name="Nagai C."/>
            <person name="Rounsley S."/>
            <person name="Sankoff D."/>
            <person name="Giuliano G."/>
            <person name="Albert V.A."/>
            <person name="Wincker P."/>
            <person name="Lashermes P."/>
        </authorList>
    </citation>
    <scope>NUCLEOTIDE SEQUENCE [LARGE SCALE GENOMIC DNA]</scope>
    <source>
        <strain evidence="8">cv. DH200-94</strain>
    </source>
</reference>
<dbReference type="PANTHER" id="PTHR46033:SF8">
    <property type="entry name" value="PROTEIN MAINTENANCE OF MERISTEMS-LIKE"/>
    <property type="match status" value="1"/>
</dbReference>
<dbReference type="InterPro" id="IPR007527">
    <property type="entry name" value="Znf_SWIM"/>
</dbReference>
<dbReference type="PhylomeDB" id="A0A068V9F5"/>
<sequence>MTFHRTVALFKTRREVITSRRVDGKGCNTQTVRFFDKTCSCGKWQNYRLPCSHALAVRRNRGDNPGLLVDQQFTKTRWAVQYSGKFNPLPHQDTWLHPGWELQADRSKFVARRARQVRASRIRNEMDERDPDEPRRCQNCHQTGHNRRNCPNYNFIYLSLHPLSIDLLTYLLKECSDGVLYVLMLLHMQDMTYTFHLPVGEATVTLQDVEVLWGLHIDGPLVIGIDTYRSIQEWGAICEELIGFSPAVEYFDGHRLKLGCLARALDTKLPLDALDVQCRQHARIYLLLILGGHLLSDKSGNKVPLLYLPLLRDLETVGQYSWGSACLATLYRSLCDATNPAKSAITGQLVLLQVHCTQ</sequence>
<dbReference type="InParanoid" id="A0A068V9F5"/>
<dbReference type="SMART" id="SM00575">
    <property type="entry name" value="ZnF_PMZ"/>
    <property type="match status" value="1"/>
</dbReference>